<dbReference type="InterPro" id="IPR001680">
    <property type="entry name" value="WD40_rpt"/>
</dbReference>
<evidence type="ECO:0000313" key="7">
    <source>
        <dbReference type="WBParaSite" id="HCON_00050470-00001"/>
    </source>
</evidence>
<dbReference type="PANTHER" id="PTHR19857:SF19">
    <property type="entry name" value="26S PROTEASOME REGULATORY SUBUNIT RPN14"/>
    <property type="match status" value="1"/>
</dbReference>
<evidence type="ECO:0000256" key="5">
    <source>
        <dbReference type="PROSITE-ProRule" id="PRU00221"/>
    </source>
</evidence>
<keyword evidence="1 5" id="KW-0853">WD repeat</keyword>
<dbReference type="WBParaSite" id="HCON_00050470-00001">
    <property type="protein sequence ID" value="HCON_00050470-00001"/>
    <property type="gene ID" value="HCON_00050470"/>
</dbReference>
<dbReference type="SMART" id="SM00320">
    <property type="entry name" value="WD40"/>
    <property type="match status" value="6"/>
</dbReference>
<name>A0A7I4Y5A0_HAECO</name>
<evidence type="ECO:0000256" key="3">
    <source>
        <dbReference type="ARBA" id="ARBA00022942"/>
    </source>
</evidence>
<accession>A0A7I4Y5A0</accession>
<dbReference type="InterPro" id="IPR051179">
    <property type="entry name" value="WD_repeat_multifunction"/>
</dbReference>
<evidence type="ECO:0000313" key="6">
    <source>
        <dbReference type="Proteomes" id="UP000025227"/>
    </source>
</evidence>
<dbReference type="PROSITE" id="PS50294">
    <property type="entry name" value="WD_REPEATS_REGION"/>
    <property type="match status" value="1"/>
</dbReference>
<dbReference type="Pfam" id="PF00400">
    <property type="entry name" value="WD40"/>
    <property type="match status" value="2"/>
</dbReference>
<dbReference type="OMA" id="RCMYFPS"/>
<sequence length="383" mass="42464">MEVDERPVSANIVIEDAALVQADWDLVLKEMSNPKFYVGRRKYGEGSTFANVEKSGDNFVCADEEIQISVQQSCNSLCLESSSVRTFFLSPVCEIRDMHTTSIQSIDISCSGNLIVSSDASGSLIVSNAMNGMPLRDLKGHVMDVYKCRFFPSGLVVLSAGMDMTVKIWSVDTGLCPRTLKGHTMAVSDIAIIGIGREVLSCSHDGTVIKWLCADGSQQKQWRPEAGPCNAIANSEDSKTFAVCCESKKCMMYSVEGPTLSTIVTDNVPTAICIDYESDHIVYIGDEEGMVYVFDTRAESFIYRLQTNRGRVMKAVTRDEGLFVAYRDGSVCCYPRDSSKTNVSCPIYEFTGSDCDPVYDFCFHKKHIFTASRDKVVRKYRIL</sequence>
<reference evidence="7" key="1">
    <citation type="submission" date="2020-12" db="UniProtKB">
        <authorList>
            <consortium name="WormBaseParasite"/>
        </authorList>
    </citation>
    <scope>IDENTIFICATION</scope>
    <source>
        <strain evidence="7">MHco3</strain>
    </source>
</reference>
<evidence type="ECO:0000256" key="2">
    <source>
        <dbReference type="ARBA" id="ARBA00022737"/>
    </source>
</evidence>
<evidence type="ECO:0000256" key="1">
    <source>
        <dbReference type="ARBA" id="ARBA00022574"/>
    </source>
</evidence>
<dbReference type="Gene3D" id="2.130.10.10">
    <property type="entry name" value="YVTN repeat-like/Quinoprotein amine dehydrogenase"/>
    <property type="match status" value="2"/>
</dbReference>
<dbReference type="Proteomes" id="UP000025227">
    <property type="component" value="Unplaced"/>
</dbReference>
<dbReference type="AlphaFoldDB" id="A0A7I4Y5A0"/>
<dbReference type="InterPro" id="IPR036322">
    <property type="entry name" value="WD40_repeat_dom_sf"/>
</dbReference>
<feature type="repeat" description="WD" evidence="5">
    <location>
        <begin position="180"/>
        <end position="211"/>
    </location>
</feature>
<protein>
    <submittedName>
        <fullName evidence="7">Proteasomal ATPase-associated factor 1</fullName>
    </submittedName>
</protein>
<proteinExistence type="inferred from homology"/>
<dbReference type="GO" id="GO:0000502">
    <property type="term" value="C:proteasome complex"/>
    <property type="evidence" value="ECO:0007669"/>
    <property type="project" value="UniProtKB-KW"/>
</dbReference>
<dbReference type="PANTHER" id="PTHR19857">
    <property type="entry name" value="MITOCHONDRIAL DIVISION PROTEIN 1-RELATED"/>
    <property type="match status" value="1"/>
</dbReference>
<dbReference type="PROSITE" id="PS50082">
    <property type="entry name" value="WD_REPEATS_2"/>
    <property type="match status" value="2"/>
</dbReference>
<dbReference type="InterPro" id="IPR015943">
    <property type="entry name" value="WD40/YVTN_repeat-like_dom_sf"/>
</dbReference>
<comment type="similarity">
    <text evidence="4">Belongs to the WD repeat PAAF1/RPN14 family.</text>
</comment>
<keyword evidence="3" id="KW-0647">Proteasome</keyword>
<feature type="repeat" description="WD" evidence="5">
    <location>
        <begin position="138"/>
        <end position="179"/>
    </location>
</feature>
<keyword evidence="2" id="KW-0677">Repeat</keyword>
<evidence type="ECO:0000256" key="4">
    <source>
        <dbReference type="ARBA" id="ARBA00038321"/>
    </source>
</evidence>
<organism evidence="6 7">
    <name type="scientific">Haemonchus contortus</name>
    <name type="common">Barber pole worm</name>
    <dbReference type="NCBI Taxonomy" id="6289"/>
    <lineage>
        <taxon>Eukaryota</taxon>
        <taxon>Metazoa</taxon>
        <taxon>Ecdysozoa</taxon>
        <taxon>Nematoda</taxon>
        <taxon>Chromadorea</taxon>
        <taxon>Rhabditida</taxon>
        <taxon>Rhabditina</taxon>
        <taxon>Rhabditomorpha</taxon>
        <taxon>Strongyloidea</taxon>
        <taxon>Trichostrongylidae</taxon>
        <taxon>Haemonchus</taxon>
    </lineage>
</organism>
<keyword evidence="6" id="KW-1185">Reference proteome</keyword>
<dbReference type="OrthoDB" id="8020218at2759"/>
<dbReference type="SUPFAM" id="SSF50978">
    <property type="entry name" value="WD40 repeat-like"/>
    <property type="match status" value="1"/>
</dbReference>